<dbReference type="EMBL" id="JAESHT010000008">
    <property type="protein sequence ID" value="MBL3674078.1"/>
    <property type="molecule type" value="Genomic_DNA"/>
</dbReference>
<evidence type="ECO:0000259" key="2">
    <source>
        <dbReference type="Pfam" id="PF13628"/>
    </source>
</evidence>
<protein>
    <submittedName>
        <fullName evidence="3">DUF4142 domain-containing protein</fullName>
    </submittedName>
</protein>
<dbReference type="Proteomes" id="UP000644749">
    <property type="component" value="Unassembled WGS sequence"/>
</dbReference>
<feature type="signal peptide" evidence="1">
    <location>
        <begin position="1"/>
        <end position="20"/>
    </location>
</feature>
<dbReference type="PANTHER" id="PTHR38593">
    <property type="entry name" value="BLR2558 PROTEIN"/>
    <property type="match status" value="1"/>
</dbReference>
<dbReference type="RefSeq" id="WP_167623671.1">
    <property type="nucleotide sequence ID" value="NZ_BNCL01000008.1"/>
</dbReference>
<organism evidence="3 4">
    <name type="scientific">Paracoccus aerius</name>
    <dbReference type="NCBI Taxonomy" id="1915382"/>
    <lineage>
        <taxon>Bacteria</taxon>
        <taxon>Pseudomonadati</taxon>
        <taxon>Pseudomonadota</taxon>
        <taxon>Alphaproteobacteria</taxon>
        <taxon>Rhodobacterales</taxon>
        <taxon>Paracoccaceae</taxon>
        <taxon>Paracoccus</taxon>
    </lineage>
</organism>
<reference evidence="3 4" key="1">
    <citation type="submission" date="2021-01" db="EMBL/GenBank/DDBJ databases">
        <title>011410 draft genome.</title>
        <authorList>
            <person name="Lang L."/>
        </authorList>
    </citation>
    <scope>NUCLEOTIDE SEQUENCE [LARGE SCALE GENOMIC DNA]</scope>
    <source>
        <strain evidence="3 4">KCTC 42845</strain>
    </source>
</reference>
<evidence type="ECO:0000256" key="1">
    <source>
        <dbReference type="SAM" id="SignalP"/>
    </source>
</evidence>
<feature type="domain" description="DUF4142" evidence="2">
    <location>
        <begin position="24"/>
        <end position="159"/>
    </location>
</feature>
<gene>
    <name evidence="3" type="ORF">JL111_11325</name>
</gene>
<evidence type="ECO:0000313" key="3">
    <source>
        <dbReference type="EMBL" id="MBL3674078.1"/>
    </source>
</evidence>
<dbReference type="InterPro" id="IPR012347">
    <property type="entry name" value="Ferritin-like"/>
</dbReference>
<keyword evidence="4" id="KW-1185">Reference proteome</keyword>
<dbReference type="PANTHER" id="PTHR38593:SF1">
    <property type="entry name" value="BLR2558 PROTEIN"/>
    <property type="match status" value="1"/>
</dbReference>
<dbReference type="InterPro" id="IPR025419">
    <property type="entry name" value="DUF4142"/>
</dbReference>
<dbReference type="Pfam" id="PF13628">
    <property type="entry name" value="DUF4142"/>
    <property type="match status" value="1"/>
</dbReference>
<name>A0ABS1S5S7_9RHOB</name>
<proteinExistence type="predicted"/>
<keyword evidence="1" id="KW-0732">Signal</keyword>
<evidence type="ECO:0000313" key="4">
    <source>
        <dbReference type="Proteomes" id="UP000644749"/>
    </source>
</evidence>
<comment type="caution">
    <text evidence="3">The sequence shown here is derived from an EMBL/GenBank/DDBJ whole genome shotgun (WGS) entry which is preliminary data.</text>
</comment>
<accession>A0ABS1S5S7</accession>
<dbReference type="Gene3D" id="1.20.1260.10">
    <property type="match status" value="1"/>
</dbReference>
<sequence length="162" mass="17369">MKTLFLSAAVGLASLGTAWAQDMTAQDFVTQAASGGLFEVQSSELALQSAQDTEIQEFANQMITDHTTNNQELMAIAQAENLSMPAELGSPHAEMMQALQSAEGEAFDSAYVQNQVVAHETAVTLYQTYAEGGDNEALMAYAEKSLPVLQQHLEHAQSLTGQ</sequence>
<feature type="chain" id="PRO_5046663069" evidence="1">
    <location>
        <begin position="21"/>
        <end position="162"/>
    </location>
</feature>